<evidence type="ECO:0000313" key="1">
    <source>
        <dbReference type="EMBL" id="EHL15082.1"/>
    </source>
</evidence>
<dbReference type="HOGENOM" id="CLU_704989_0_0_9"/>
<organism evidence="1 2">
    <name type="scientific">Peptoanaerobacter stomatis</name>
    <dbReference type="NCBI Taxonomy" id="796937"/>
    <lineage>
        <taxon>Bacteria</taxon>
        <taxon>Bacillati</taxon>
        <taxon>Bacillota</taxon>
        <taxon>Clostridia</taxon>
        <taxon>Peptostreptococcales</taxon>
        <taxon>Filifactoraceae</taxon>
        <taxon>Peptoanaerobacter</taxon>
    </lineage>
</organism>
<accession>G9XGC3</accession>
<comment type="caution">
    <text evidence="1">The sequence shown here is derived from an EMBL/GenBank/DDBJ whole genome shotgun (WGS) entry which is preliminary data.</text>
</comment>
<feature type="non-terminal residue" evidence="1">
    <location>
        <position position="1"/>
    </location>
</feature>
<dbReference type="AlphaFoldDB" id="G9XGC3"/>
<sequence>PKENNFDGKNYPLYKGTTFEESSKIDALFDEIAASMKEVNLTDLNDVFYLENQGLYEISPDKVTEEKGGFDFEVASFNEQFPDYYNDIYVYNRNLKIDDAYQNIAYINRENEIHFNVNLPEEEKAKILEIRDKKEILSALIFKDIKEIGEYQFRPQSEEFILNEKNISKEHLTAPKHITDSIDGRKGYEAELVLDMKNKQLKQNLRYNGYMLNTNVAVSYDSYHEMLQNLPYLLDDNHRNVMLTGYINQQIERANEEKKEQTKEPIYQEGMQVKYQGKEYVISEIQDYKTYKTIKLDDNEGYLNGFITGSEILSFRNESELDLEILSEMKEDREKRGVPGIAGSSITSPITDEMFWQMQEYKEKIKEKEIYAEDDEYMGGIPPVNYKITRED</sequence>
<dbReference type="Proteomes" id="UP000003379">
    <property type="component" value="Unassembled WGS sequence"/>
</dbReference>
<feature type="non-terminal residue" evidence="1">
    <location>
        <position position="392"/>
    </location>
</feature>
<protein>
    <submittedName>
        <fullName evidence="1">Uncharacterized protein</fullName>
    </submittedName>
</protein>
<name>G9XGC3_9FIRM</name>
<gene>
    <name evidence="1" type="ORF">HMPREF9628_02306</name>
</gene>
<proteinExistence type="predicted"/>
<dbReference type="EMBL" id="AFZG01000097">
    <property type="protein sequence ID" value="EHL15082.1"/>
    <property type="molecule type" value="Genomic_DNA"/>
</dbReference>
<evidence type="ECO:0000313" key="2">
    <source>
        <dbReference type="Proteomes" id="UP000003379"/>
    </source>
</evidence>
<reference evidence="1 2" key="1">
    <citation type="submission" date="2011-08" db="EMBL/GenBank/DDBJ databases">
        <title>The Genome Sequence of Eubacteriaceae bacterium CM5.</title>
        <authorList>
            <consortium name="The Broad Institute Genome Sequencing Platform"/>
            <person name="Earl A."/>
            <person name="Ward D."/>
            <person name="Feldgarden M."/>
            <person name="Gevers D."/>
            <person name="Sizova M."/>
            <person name="Hazen A."/>
            <person name="Epstein S."/>
            <person name="Young S.K."/>
            <person name="Zeng Q."/>
            <person name="Gargeya S."/>
            <person name="Fitzgerald M."/>
            <person name="Haas B."/>
            <person name="Abouelleil A."/>
            <person name="Alvarado L."/>
            <person name="Arachchi H.M."/>
            <person name="Berlin A."/>
            <person name="Brown A."/>
            <person name="Chapman S.B."/>
            <person name="Chen Z."/>
            <person name="Dunbar C."/>
            <person name="Freedman E."/>
            <person name="Gearin G."/>
            <person name="Gellesch M."/>
            <person name="Goldberg J."/>
            <person name="Griggs A."/>
            <person name="Gujja S."/>
            <person name="Heiman D."/>
            <person name="Howarth C."/>
            <person name="Larson L."/>
            <person name="Lui A."/>
            <person name="MacDonald P.J.P."/>
            <person name="Montmayeur A."/>
            <person name="Murphy C."/>
            <person name="Neiman D."/>
            <person name="Pearson M."/>
            <person name="Priest M."/>
            <person name="Roberts A."/>
            <person name="Saif S."/>
            <person name="Shea T."/>
            <person name="Shenoy N."/>
            <person name="Sisk P."/>
            <person name="Stolte C."/>
            <person name="Sykes S."/>
            <person name="Wortman J."/>
            <person name="Nusbaum C."/>
            <person name="Birren B."/>
        </authorList>
    </citation>
    <scope>NUCLEOTIDE SEQUENCE [LARGE SCALE GENOMIC DNA]</scope>
    <source>
        <strain evidence="1 2">CM5</strain>
    </source>
</reference>